<comment type="caution">
    <text evidence="24">The sequence shown here is derived from an EMBL/GenBank/DDBJ whole genome shotgun (WGS) entry which is preliminary data.</text>
</comment>
<dbReference type="Proteomes" id="UP000233343">
    <property type="component" value="Unassembled WGS sequence"/>
</dbReference>
<dbReference type="GO" id="GO:0004129">
    <property type="term" value="F:cytochrome-c oxidase activity"/>
    <property type="evidence" value="ECO:0007669"/>
    <property type="project" value="UniProtKB-UniRule"/>
</dbReference>
<dbReference type="InterPro" id="IPR000883">
    <property type="entry name" value="Cyt_C_Oxase_1"/>
</dbReference>
<dbReference type="GO" id="GO:0022904">
    <property type="term" value="P:respiratory electron transport chain"/>
    <property type="evidence" value="ECO:0007669"/>
    <property type="project" value="TreeGrafter"/>
</dbReference>
<evidence type="ECO:0000256" key="12">
    <source>
        <dbReference type="ARBA" id="ARBA00022967"/>
    </source>
</evidence>
<dbReference type="NCBIfam" id="TIGR02882">
    <property type="entry name" value="QoxB"/>
    <property type="match status" value="1"/>
</dbReference>
<dbReference type="CDD" id="cd01662">
    <property type="entry name" value="Ubiquinol_Oxidase_I"/>
    <property type="match status" value="1"/>
</dbReference>
<dbReference type="GO" id="GO:0005507">
    <property type="term" value="F:copper ion binding"/>
    <property type="evidence" value="ECO:0007669"/>
    <property type="project" value="UniProtKB-UniRule"/>
</dbReference>
<feature type="transmembrane region" description="Helical" evidence="22">
    <location>
        <begin position="226"/>
        <end position="249"/>
    </location>
</feature>
<evidence type="ECO:0000256" key="20">
    <source>
        <dbReference type="ARBA" id="ARBA00047816"/>
    </source>
</evidence>
<evidence type="ECO:0000256" key="15">
    <source>
        <dbReference type="ARBA" id="ARBA00023002"/>
    </source>
</evidence>
<comment type="cofactor">
    <cofactor evidence="22">
        <name>Cu cation</name>
        <dbReference type="ChEBI" id="CHEBI:23378"/>
    </cofactor>
    <text evidence="22">Binds a copper B center.</text>
</comment>
<dbReference type="GO" id="GO:0005886">
    <property type="term" value="C:plasma membrane"/>
    <property type="evidence" value="ECO:0007669"/>
    <property type="project" value="UniProtKB-SubCell"/>
</dbReference>
<evidence type="ECO:0000256" key="2">
    <source>
        <dbReference type="ARBA" id="ARBA00004651"/>
    </source>
</evidence>
<dbReference type="EMBL" id="PISD01000019">
    <property type="protein sequence ID" value="PKG29104.1"/>
    <property type="molecule type" value="Genomic_DNA"/>
</dbReference>
<comment type="catalytic activity">
    <reaction evidence="1 22">
        <text>2 a quinol + O2 = 2 a quinone + 2 H2O</text>
        <dbReference type="Rhea" id="RHEA:55376"/>
        <dbReference type="ChEBI" id="CHEBI:15377"/>
        <dbReference type="ChEBI" id="CHEBI:15379"/>
        <dbReference type="ChEBI" id="CHEBI:24646"/>
        <dbReference type="ChEBI" id="CHEBI:132124"/>
    </reaction>
</comment>
<dbReference type="PRINTS" id="PR01165">
    <property type="entry name" value="CYCOXIDASEI"/>
</dbReference>
<evidence type="ECO:0000256" key="17">
    <source>
        <dbReference type="ARBA" id="ARBA00023008"/>
    </source>
</evidence>
<sequence>MEFFERFAIPHPSPAIYASMVAIGLVTIAIIFGLTYFKKWGYLWREWLTTVDHKRLGIMYLISAILMLFRGGADAIMMRAQLAAPENKLLDAQHYNEIFTTHGVVMILFMAMPFIIGFMNFVVPLQIGARDVAFPRLNALSFWLFFAGAMLFNISFVIGGSPDAGWTSYFPLADNEFSQSVGTNYYMIAIQIAGLGTLMTGINFMTTILKMRAPGMTLMKMPMFTWSALIANVIIVFAFPVLTVALAMGTLDRLFGTHFFASTNGGMDMLWANLFWVWGHPEVYILILPAFGIYSEVISTFARRNLYGYKSMVASMVIISLLSFLVWVHHFFTMGQGALVNSIFSITTMAIAVPTGVKIFNWLFTLYKGKIEVTTPMLYSMLFIPLFTIGGVTGVMLGMSAADYQYHNTMFLVAHFHMVIIPGVVFAMLAALFYYWPKMFGFMLNEKLGKLGAWVIAIGTLLAFMPMFFSGLDGQARRMYTYSESSGFGIWNMISFVGALGLAIGFALIVYNIYYSFRYASRDIGSDPWDARTLEWATHTPVPEYNFATMPQIESVEPFWDDKKNGKKLFKDKIEKIHMPNNTGIPFIMGVLFFIWGFSFIFAMWIPLIIFTLAIFGCMAYQSFENDHGRYISVEEVEETENKLGGKR</sequence>
<keyword evidence="11 22" id="KW-0375">Hydrogen ion transport</keyword>
<evidence type="ECO:0000256" key="18">
    <source>
        <dbReference type="ARBA" id="ARBA00023065"/>
    </source>
</evidence>
<keyword evidence="5 21" id="KW-0813">Transport</keyword>
<dbReference type="InterPro" id="IPR023616">
    <property type="entry name" value="Cyt_c_oxase-like_su1_dom"/>
</dbReference>
<feature type="transmembrane region" description="Helical" evidence="22">
    <location>
        <begin position="489"/>
        <end position="514"/>
    </location>
</feature>
<dbReference type="AlphaFoldDB" id="A0A2N0ZHY2"/>
<feature type="transmembrane region" description="Helical" evidence="22">
    <location>
        <begin position="58"/>
        <end position="78"/>
    </location>
</feature>
<feature type="transmembrane region" description="Helical" evidence="22">
    <location>
        <begin position="448"/>
        <end position="469"/>
    </location>
</feature>
<evidence type="ECO:0000313" key="24">
    <source>
        <dbReference type="EMBL" id="PKG29104.1"/>
    </source>
</evidence>
<dbReference type="InterPro" id="IPR036927">
    <property type="entry name" value="Cyt_c_oxase-like_su1_sf"/>
</dbReference>
<evidence type="ECO:0000259" key="23">
    <source>
        <dbReference type="PROSITE" id="PS50855"/>
    </source>
</evidence>
<comment type="cofactor">
    <cofactor evidence="22">
        <name>ferriheme a</name>
        <dbReference type="ChEBI" id="CHEBI:60532"/>
    </cofactor>
    <text evidence="22">Heme A3.</text>
</comment>
<protein>
    <recommendedName>
        <fullName evidence="22">Quinol oxidase subunit 1</fullName>
        <ecNumber evidence="22">1.10.3.-</ecNumber>
    </recommendedName>
</protein>
<keyword evidence="10 22" id="KW-0479">Metal-binding</keyword>
<keyword evidence="8 21" id="KW-0679">Respiratory chain</keyword>
<keyword evidence="15 22" id="KW-0560">Oxidoreductase</keyword>
<keyword evidence="16 22" id="KW-0408">Iron</keyword>
<keyword evidence="13 21" id="KW-0249">Electron transport</keyword>
<feature type="transmembrane region" description="Helical" evidence="22">
    <location>
        <begin position="137"/>
        <end position="158"/>
    </location>
</feature>
<gene>
    <name evidence="24" type="primary">qoxB</name>
    <name evidence="24" type="ORF">CWS20_10080</name>
</gene>
<evidence type="ECO:0000256" key="21">
    <source>
        <dbReference type="RuleBase" id="RU000370"/>
    </source>
</evidence>
<evidence type="ECO:0000256" key="9">
    <source>
        <dbReference type="ARBA" id="ARBA00022692"/>
    </source>
</evidence>
<accession>A0A2N0ZHY2</accession>
<feature type="transmembrane region" description="Helical" evidence="22">
    <location>
        <begin position="185"/>
        <end position="205"/>
    </location>
</feature>
<keyword evidence="19 22" id="KW-0472">Membrane</keyword>
<dbReference type="GO" id="GO:0015990">
    <property type="term" value="P:electron transport coupled proton transport"/>
    <property type="evidence" value="ECO:0007669"/>
    <property type="project" value="TreeGrafter"/>
</dbReference>
<keyword evidence="18 22" id="KW-0406">Ion transport</keyword>
<comment type="similarity">
    <text evidence="4 21">Belongs to the heme-copper respiratory oxidase family.</text>
</comment>
<keyword evidence="14 22" id="KW-1133">Transmembrane helix</keyword>
<keyword evidence="25" id="KW-1185">Reference proteome</keyword>
<keyword evidence="12" id="KW-1278">Translocase</keyword>
<comment type="catalytic activity">
    <reaction evidence="20">
        <text>4 Fe(II)-[cytochrome c] + O2 + 8 H(+)(in) = 4 Fe(III)-[cytochrome c] + 2 H2O + 4 H(+)(out)</text>
        <dbReference type="Rhea" id="RHEA:11436"/>
        <dbReference type="Rhea" id="RHEA-COMP:10350"/>
        <dbReference type="Rhea" id="RHEA-COMP:14399"/>
        <dbReference type="ChEBI" id="CHEBI:15377"/>
        <dbReference type="ChEBI" id="CHEBI:15378"/>
        <dbReference type="ChEBI" id="CHEBI:15379"/>
        <dbReference type="ChEBI" id="CHEBI:29033"/>
        <dbReference type="ChEBI" id="CHEBI:29034"/>
        <dbReference type="EC" id="7.1.1.9"/>
    </reaction>
</comment>
<dbReference type="GO" id="GO:0098803">
    <property type="term" value="C:respiratory chain complex"/>
    <property type="evidence" value="ECO:0007669"/>
    <property type="project" value="UniProtKB-UniRule"/>
</dbReference>
<evidence type="ECO:0000313" key="25">
    <source>
        <dbReference type="Proteomes" id="UP000233343"/>
    </source>
</evidence>
<evidence type="ECO:0000256" key="10">
    <source>
        <dbReference type="ARBA" id="ARBA00022723"/>
    </source>
</evidence>
<proteinExistence type="inferred from homology"/>
<dbReference type="UniPathway" id="UPA00705"/>
<feature type="transmembrane region" description="Helical" evidence="22">
    <location>
        <begin position="414"/>
        <end position="436"/>
    </location>
</feature>
<organism evidence="24 25">
    <name type="scientific">Cytobacillus horneckiae</name>
    <dbReference type="NCBI Taxonomy" id="549687"/>
    <lineage>
        <taxon>Bacteria</taxon>
        <taxon>Bacillati</taxon>
        <taxon>Bacillota</taxon>
        <taxon>Bacilli</taxon>
        <taxon>Bacillales</taxon>
        <taxon>Bacillaceae</taxon>
        <taxon>Cytobacillus</taxon>
    </lineage>
</organism>
<evidence type="ECO:0000256" key="22">
    <source>
        <dbReference type="RuleBase" id="RU367144"/>
    </source>
</evidence>
<feature type="transmembrane region" description="Helical" evidence="22">
    <location>
        <begin position="15"/>
        <end position="37"/>
    </location>
</feature>
<comment type="function">
    <text evidence="22">Catalyzes quinol oxidation with the concomitant reduction of oxygen to water.</text>
</comment>
<feature type="transmembrane region" description="Helical" evidence="22">
    <location>
        <begin position="98"/>
        <end position="125"/>
    </location>
</feature>
<feature type="transmembrane region" description="Helical" evidence="22">
    <location>
        <begin position="577"/>
        <end position="596"/>
    </location>
</feature>
<feature type="transmembrane region" description="Helical" evidence="22">
    <location>
        <begin position="269"/>
        <end position="291"/>
    </location>
</feature>
<keyword evidence="7 21" id="KW-0349">Heme</keyword>
<dbReference type="InterPro" id="IPR014233">
    <property type="entry name" value="QoxB"/>
</dbReference>
<evidence type="ECO:0000256" key="7">
    <source>
        <dbReference type="ARBA" id="ARBA00022617"/>
    </source>
</evidence>
<evidence type="ECO:0000256" key="13">
    <source>
        <dbReference type="ARBA" id="ARBA00022982"/>
    </source>
</evidence>
<feature type="transmembrane region" description="Helical" evidence="22">
    <location>
        <begin position="378"/>
        <end position="402"/>
    </location>
</feature>
<dbReference type="PROSITE" id="PS50855">
    <property type="entry name" value="COX1"/>
    <property type="match status" value="1"/>
</dbReference>
<evidence type="ECO:0000256" key="19">
    <source>
        <dbReference type="ARBA" id="ARBA00023136"/>
    </source>
</evidence>
<evidence type="ECO:0000256" key="11">
    <source>
        <dbReference type="ARBA" id="ARBA00022781"/>
    </source>
</evidence>
<comment type="subcellular location">
    <subcellularLocation>
        <location evidence="2 22">Cell membrane</location>
        <topology evidence="2 22">Multi-pass membrane protein</topology>
    </subcellularLocation>
</comment>
<dbReference type="EC" id="1.10.3.-" evidence="22"/>
<keyword evidence="9 21" id="KW-0812">Transmembrane</keyword>
<evidence type="ECO:0000256" key="3">
    <source>
        <dbReference type="ARBA" id="ARBA00004673"/>
    </source>
</evidence>
<dbReference type="GO" id="GO:0020037">
    <property type="term" value="F:heme binding"/>
    <property type="evidence" value="ECO:0007669"/>
    <property type="project" value="UniProtKB-UniRule"/>
</dbReference>
<feature type="transmembrane region" description="Helical" evidence="22">
    <location>
        <begin position="312"/>
        <end position="332"/>
    </location>
</feature>
<dbReference type="Gene3D" id="1.20.210.10">
    <property type="entry name" value="Cytochrome c oxidase-like, subunit I domain"/>
    <property type="match status" value="1"/>
</dbReference>
<dbReference type="InterPro" id="IPR023615">
    <property type="entry name" value="Cyt_c_Oxase_su1_BS"/>
</dbReference>
<feature type="domain" description="Cytochrome oxidase subunit I profile" evidence="23">
    <location>
        <begin position="38"/>
        <end position="554"/>
    </location>
</feature>
<dbReference type="GO" id="GO:0016682">
    <property type="term" value="F:oxidoreductase activity, acting on diphenols and related substances as donors, oxygen as acceptor"/>
    <property type="evidence" value="ECO:0007669"/>
    <property type="project" value="UniProtKB-UniRule"/>
</dbReference>
<dbReference type="FunFam" id="1.20.210.10:FF:000006">
    <property type="entry name" value="Cytochrome c oxidase subunit 1"/>
    <property type="match status" value="1"/>
</dbReference>
<evidence type="ECO:0000256" key="14">
    <source>
        <dbReference type="ARBA" id="ARBA00022989"/>
    </source>
</evidence>
<evidence type="ECO:0000256" key="6">
    <source>
        <dbReference type="ARBA" id="ARBA00022475"/>
    </source>
</evidence>
<dbReference type="PANTHER" id="PTHR10422:SF35">
    <property type="entry name" value="CYTOCHROME BO(3) UBIQUINOL OXIDASE SUBUNIT 1"/>
    <property type="match status" value="1"/>
</dbReference>
<feature type="transmembrane region" description="Helical" evidence="22">
    <location>
        <begin position="338"/>
        <end position="357"/>
    </location>
</feature>
<evidence type="ECO:0000256" key="5">
    <source>
        <dbReference type="ARBA" id="ARBA00022448"/>
    </source>
</evidence>
<comment type="pathway">
    <text evidence="3 22">Energy metabolism; oxidative phosphorylation.</text>
</comment>
<evidence type="ECO:0000256" key="1">
    <source>
        <dbReference type="ARBA" id="ARBA00000725"/>
    </source>
</evidence>
<keyword evidence="17 22" id="KW-0186">Copper</keyword>
<dbReference type="GO" id="GO:0006119">
    <property type="term" value="P:oxidative phosphorylation"/>
    <property type="evidence" value="ECO:0007669"/>
    <property type="project" value="UniProtKB-UniPathway"/>
</dbReference>
<dbReference type="Pfam" id="PF00115">
    <property type="entry name" value="COX1"/>
    <property type="match status" value="1"/>
</dbReference>
<evidence type="ECO:0000256" key="4">
    <source>
        <dbReference type="ARBA" id="ARBA00009578"/>
    </source>
</evidence>
<name>A0A2N0ZHY2_9BACI</name>
<keyword evidence="6 22" id="KW-1003">Cell membrane</keyword>
<reference evidence="24 25" key="1">
    <citation type="journal article" date="2010" name="Int. J. Syst. Evol. Microbiol.">
        <title>Bacillus horneckiae sp. nov., isolated from a spacecraft-assembly clean room.</title>
        <authorList>
            <person name="Vaishampayan P."/>
            <person name="Probst A."/>
            <person name="Krishnamurthi S."/>
            <person name="Ghosh S."/>
            <person name="Osman S."/>
            <person name="McDowall A."/>
            <person name="Ruckmani A."/>
            <person name="Mayilraj S."/>
            <person name="Venkateswaran K."/>
        </authorList>
    </citation>
    <scope>NUCLEOTIDE SEQUENCE [LARGE SCALE GENOMIC DNA]</scope>
    <source>
        <strain evidence="25">1PO1SC</strain>
    </source>
</reference>
<dbReference type="Gene3D" id="1.10.287.70">
    <property type="match status" value="1"/>
</dbReference>
<evidence type="ECO:0000256" key="8">
    <source>
        <dbReference type="ARBA" id="ARBA00022660"/>
    </source>
</evidence>
<dbReference type="PROSITE" id="PS00077">
    <property type="entry name" value="COX1_CUB"/>
    <property type="match status" value="1"/>
</dbReference>
<dbReference type="PANTHER" id="PTHR10422">
    <property type="entry name" value="CYTOCHROME C OXIDASE SUBUNIT 1"/>
    <property type="match status" value="1"/>
</dbReference>
<dbReference type="RefSeq" id="WP_066198695.1">
    <property type="nucleotide sequence ID" value="NZ_JAFDQP010000004.1"/>
</dbReference>
<evidence type="ECO:0000256" key="16">
    <source>
        <dbReference type="ARBA" id="ARBA00023004"/>
    </source>
</evidence>
<dbReference type="SUPFAM" id="SSF81442">
    <property type="entry name" value="Cytochrome c oxidase subunit I-like"/>
    <property type="match status" value="1"/>
</dbReference>
<dbReference type="STRING" id="549687.GCA_001636335_01383"/>